<dbReference type="EMBL" id="HE575316">
    <property type="protein sequence ID" value="CCC89756.1"/>
    <property type="molecule type" value="Genomic_DNA"/>
</dbReference>
<feature type="region of interest" description="Disordered" evidence="2">
    <location>
        <begin position="720"/>
        <end position="742"/>
    </location>
</feature>
<keyword evidence="1" id="KW-0175">Coiled coil</keyword>
<dbReference type="AlphaFoldDB" id="G0UK51"/>
<evidence type="ECO:0000256" key="2">
    <source>
        <dbReference type="SAM" id="MobiDB-lite"/>
    </source>
</evidence>
<protein>
    <submittedName>
        <fullName evidence="3">Ribonuclease inhibitor-like protein</fullName>
    </submittedName>
</protein>
<dbReference type="SMART" id="SM00368">
    <property type="entry name" value="LRR_RI"/>
    <property type="match status" value="12"/>
</dbReference>
<dbReference type="FunFam" id="3.80.10.10:FF:001081">
    <property type="entry name" value="Ribonuclease inhibitor-like protein"/>
    <property type="match status" value="1"/>
</dbReference>
<dbReference type="PANTHER" id="PTHR24114:SF2">
    <property type="entry name" value="F-BOX DOMAIN-CONTAINING PROTEIN-RELATED"/>
    <property type="match status" value="1"/>
</dbReference>
<dbReference type="VEuPathDB" id="TriTrypDB:TcIL3000_3_1860"/>
<dbReference type="Gene3D" id="3.80.10.10">
    <property type="entry name" value="Ribonuclease Inhibitor"/>
    <property type="match status" value="3"/>
</dbReference>
<dbReference type="InterPro" id="IPR052394">
    <property type="entry name" value="LRR-containing"/>
</dbReference>
<organism evidence="3">
    <name type="scientific">Trypanosoma congolense (strain IL3000)</name>
    <dbReference type="NCBI Taxonomy" id="1068625"/>
    <lineage>
        <taxon>Eukaryota</taxon>
        <taxon>Discoba</taxon>
        <taxon>Euglenozoa</taxon>
        <taxon>Kinetoplastea</taxon>
        <taxon>Metakinetoplastina</taxon>
        <taxon>Trypanosomatida</taxon>
        <taxon>Trypanosomatidae</taxon>
        <taxon>Trypanosoma</taxon>
        <taxon>Nannomonas</taxon>
    </lineage>
</organism>
<name>G0UK51_TRYCI</name>
<dbReference type="SUPFAM" id="SSF52047">
    <property type="entry name" value="RNI-like"/>
    <property type="match status" value="1"/>
</dbReference>
<proteinExistence type="predicted"/>
<evidence type="ECO:0000256" key="1">
    <source>
        <dbReference type="SAM" id="Coils"/>
    </source>
</evidence>
<feature type="coiled-coil region" evidence="1">
    <location>
        <begin position="546"/>
        <end position="675"/>
    </location>
</feature>
<dbReference type="PANTHER" id="PTHR24114">
    <property type="entry name" value="LEUCINE RICH REPEAT FAMILY PROTEIN"/>
    <property type="match status" value="1"/>
</dbReference>
<gene>
    <name evidence="3" type="ORF">TCIL3000_3_1860</name>
</gene>
<reference evidence="3" key="1">
    <citation type="journal article" date="2012" name="Proc. Natl. Acad. Sci. U.S.A.">
        <title>Antigenic diversity is generated by distinct evolutionary mechanisms in African trypanosome species.</title>
        <authorList>
            <person name="Jackson A.P."/>
            <person name="Berry A."/>
            <person name="Aslett M."/>
            <person name="Allison H.C."/>
            <person name="Burton P."/>
            <person name="Vavrova-Anderson J."/>
            <person name="Brown R."/>
            <person name="Browne H."/>
            <person name="Corton N."/>
            <person name="Hauser H."/>
            <person name="Gamble J."/>
            <person name="Gilderthorp R."/>
            <person name="Marcello L."/>
            <person name="McQuillan J."/>
            <person name="Otto T.D."/>
            <person name="Quail M.A."/>
            <person name="Sanders M.J."/>
            <person name="van Tonder A."/>
            <person name="Ginger M.L."/>
            <person name="Field M.C."/>
            <person name="Barry J.D."/>
            <person name="Hertz-Fowler C."/>
            <person name="Berriman M."/>
        </authorList>
    </citation>
    <scope>NUCLEOTIDE SEQUENCE</scope>
    <source>
        <strain evidence="3">IL3000</strain>
    </source>
</reference>
<dbReference type="InterPro" id="IPR001611">
    <property type="entry name" value="Leu-rich_rpt"/>
</dbReference>
<accession>G0UK51</accession>
<dbReference type="InterPro" id="IPR032675">
    <property type="entry name" value="LRR_dom_sf"/>
</dbReference>
<dbReference type="Pfam" id="PF13516">
    <property type="entry name" value="LRR_6"/>
    <property type="match status" value="6"/>
</dbReference>
<dbReference type="FunFam" id="3.80.10.10:FF:001083">
    <property type="entry name" value="Ribonuclease inhibitor-like protein"/>
    <property type="match status" value="1"/>
</dbReference>
<sequence length="742" mass="82052">MFTDIEGAGNSIGNSSAWRISSYEAKDEPHPFIKNSQAYLYNHKTKGRRTFLQDQQSSSTRLPRILPKGLPYAANFISFEELLSRGTLQTCSQEEVDFSVNDLKILYQAKCLDQGLSPSWEREMRFMELISSNCKGTFFCLRESGLGPMSAEAIAHILSSNTKYIVLDLSGNRLLDEGACLIAKLIRINKTLVHVGLRSNDIGHVGGEALANALLQNNTIVSLDLGAHSGINGNHIATEGAKAIGNVLRANKVLSHLNLSCNGLGHGGISFIAEGLDGNCSLTHLDISVNNLGYMGAKVIADALENCNITHLSLQRNNLTDSGGAVLFEAITAAVENGEDRIEYLNVESNDLGVKSAKAIQRMLGASSSMKQLRVSLNCFGPSSKYIIEGLADNKGLQSLYMASCGIRETDGQPFTTGLAVNSTLQHLDLSHNRLRDAATTCIAEAMKSNKGLINLDLSCNNIMDEGGAAIAMFLKCNTSLRVLKLRRNCMSSVTGDLLDEQLRCNKTIEKMDVTYNDFRYKCLIGIRATLAKNAEANKALAVPKLRAEVEGLSFKEKELAQAEDEIEMERRIIKDRSEQLLRRKEEARVAVEKSRREIVDVEKTLAAVQSRLQTAEELLHRTEERVSHEMTTINARVSNMEARLQQEKDRLDRANREMDRMRRQIKQLEEAEAARLRPLLMELDIAESDRDREAKACRYESDKLATLELTRKELEMKLGISGKASAARPTPTKSPSKKRGT</sequence>
<evidence type="ECO:0000313" key="3">
    <source>
        <dbReference type="EMBL" id="CCC89756.1"/>
    </source>
</evidence>